<comment type="subcellular location">
    <subcellularLocation>
        <location evidence="1">Cell inner membrane</location>
        <topology evidence="1">Multi-pass membrane protein</topology>
    </subcellularLocation>
    <subcellularLocation>
        <location evidence="8">Cell membrane</location>
        <topology evidence="8">Multi-pass membrane protein</topology>
    </subcellularLocation>
</comment>
<name>A0ABP8QDC4_9GAMM</name>
<dbReference type="InterPro" id="IPR002771">
    <property type="entry name" value="Multi_antbiot-R_MarC"/>
</dbReference>
<dbReference type="EMBL" id="BAABFC010000015">
    <property type="protein sequence ID" value="GAA4501148.1"/>
    <property type="molecule type" value="Genomic_DNA"/>
</dbReference>
<dbReference type="NCBIfam" id="NF008228">
    <property type="entry name" value="PRK10995.1"/>
    <property type="match status" value="1"/>
</dbReference>
<feature type="transmembrane region" description="Helical" evidence="8">
    <location>
        <begin position="147"/>
        <end position="168"/>
    </location>
</feature>
<keyword evidence="3" id="KW-1003">Cell membrane</keyword>
<feature type="transmembrane region" description="Helical" evidence="8">
    <location>
        <begin position="71"/>
        <end position="92"/>
    </location>
</feature>
<keyword evidence="6 8" id="KW-1133">Transmembrane helix</keyword>
<dbReference type="PANTHER" id="PTHR33508:SF2">
    <property type="entry name" value="UPF0056 INNER MEMBRANE PROTEIN MARC"/>
    <property type="match status" value="1"/>
</dbReference>
<feature type="transmembrane region" description="Helical" evidence="8">
    <location>
        <begin position="46"/>
        <end position="65"/>
    </location>
</feature>
<comment type="caution">
    <text evidence="9">The sequence shown here is derived from an EMBL/GenBank/DDBJ whole genome shotgun (WGS) entry which is preliminary data.</text>
</comment>
<reference evidence="10" key="1">
    <citation type="journal article" date="2019" name="Int. J. Syst. Evol. Microbiol.">
        <title>The Global Catalogue of Microorganisms (GCM) 10K type strain sequencing project: providing services to taxonomists for standard genome sequencing and annotation.</title>
        <authorList>
            <consortium name="The Broad Institute Genomics Platform"/>
            <consortium name="The Broad Institute Genome Sequencing Center for Infectious Disease"/>
            <person name="Wu L."/>
            <person name="Ma J."/>
        </authorList>
    </citation>
    <scope>NUCLEOTIDE SEQUENCE [LARGE SCALE GENOMIC DNA]</scope>
    <source>
        <strain evidence="10">JCM 32226</strain>
    </source>
</reference>
<feature type="transmembrane region" description="Helical" evidence="8">
    <location>
        <begin position="12"/>
        <end position="34"/>
    </location>
</feature>
<protein>
    <recommendedName>
        <fullName evidence="8">UPF0056 membrane protein</fullName>
    </recommendedName>
</protein>
<organism evidence="9 10">
    <name type="scientific">Pseudaeromonas paramecii</name>
    <dbReference type="NCBI Taxonomy" id="2138166"/>
    <lineage>
        <taxon>Bacteria</taxon>
        <taxon>Pseudomonadati</taxon>
        <taxon>Pseudomonadota</taxon>
        <taxon>Gammaproteobacteria</taxon>
        <taxon>Aeromonadales</taxon>
        <taxon>Aeromonadaceae</taxon>
        <taxon>Pseudaeromonas</taxon>
    </lineage>
</organism>
<dbReference type="NCBIfam" id="TIGR00427">
    <property type="entry name" value="NAAT family transporter"/>
    <property type="match status" value="1"/>
</dbReference>
<comment type="similarity">
    <text evidence="2 8">Belongs to the UPF0056 (MarC) family.</text>
</comment>
<keyword evidence="10" id="KW-1185">Reference proteome</keyword>
<evidence type="ECO:0000313" key="10">
    <source>
        <dbReference type="Proteomes" id="UP001501321"/>
    </source>
</evidence>
<evidence type="ECO:0000256" key="8">
    <source>
        <dbReference type="RuleBase" id="RU362048"/>
    </source>
</evidence>
<evidence type="ECO:0000256" key="5">
    <source>
        <dbReference type="ARBA" id="ARBA00022692"/>
    </source>
</evidence>
<evidence type="ECO:0000256" key="6">
    <source>
        <dbReference type="ARBA" id="ARBA00022989"/>
    </source>
</evidence>
<dbReference type="PANTHER" id="PTHR33508">
    <property type="entry name" value="UPF0056 MEMBRANE PROTEIN YHCE"/>
    <property type="match status" value="1"/>
</dbReference>
<dbReference type="Proteomes" id="UP001501321">
    <property type="component" value="Unassembled WGS sequence"/>
</dbReference>
<sequence length="217" mass="22810">MDNITILLKVSGLTFLSLLPMVNPPTTATLLLGLSKGMSREQLKRTVNLTTVYLFCTLVVTLFIGSGILELFGISMPGLRLAGGLVIGFIGFRMLFPQPGSGNQQHDGQSIAFVPLTMPSLCGPGTMAVIISGASQLAAVADELPRIPLYGGVILGFVLISALAWGVLRLADPVCRLLGQSGIDAMTRIMGFLLICMGVQFGINGVMELAQDPAFAG</sequence>
<evidence type="ECO:0000256" key="7">
    <source>
        <dbReference type="ARBA" id="ARBA00023136"/>
    </source>
</evidence>
<keyword evidence="7 8" id="KW-0472">Membrane</keyword>
<evidence type="ECO:0000256" key="1">
    <source>
        <dbReference type="ARBA" id="ARBA00004429"/>
    </source>
</evidence>
<evidence type="ECO:0000256" key="3">
    <source>
        <dbReference type="ARBA" id="ARBA00022475"/>
    </source>
</evidence>
<keyword evidence="5 8" id="KW-0812">Transmembrane</keyword>
<dbReference type="Pfam" id="PF01914">
    <property type="entry name" value="MarC"/>
    <property type="match status" value="1"/>
</dbReference>
<feature type="transmembrane region" description="Helical" evidence="8">
    <location>
        <begin position="189"/>
        <end position="207"/>
    </location>
</feature>
<evidence type="ECO:0000256" key="2">
    <source>
        <dbReference type="ARBA" id="ARBA00009784"/>
    </source>
</evidence>
<accession>A0ABP8QDC4</accession>
<proteinExistence type="inferred from homology"/>
<keyword evidence="4" id="KW-0997">Cell inner membrane</keyword>
<gene>
    <name evidence="9" type="ORF">GCM10023095_23940</name>
</gene>
<evidence type="ECO:0000313" key="9">
    <source>
        <dbReference type="EMBL" id="GAA4501148.1"/>
    </source>
</evidence>
<evidence type="ECO:0000256" key="4">
    <source>
        <dbReference type="ARBA" id="ARBA00022519"/>
    </source>
</evidence>
<feature type="transmembrane region" description="Helical" evidence="8">
    <location>
        <begin position="113"/>
        <end position="135"/>
    </location>
</feature>